<name>A0ABW7JN21_9NOCA</name>
<dbReference type="InterPro" id="IPR010982">
    <property type="entry name" value="Lambda_DNA-bd_dom_sf"/>
</dbReference>
<protein>
    <submittedName>
        <fullName evidence="3">Helix-turn-helix domain-containing protein</fullName>
    </submittedName>
</protein>
<dbReference type="CDD" id="cd00093">
    <property type="entry name" value="HTH_XRE"/>
    <property type="match status" value="1"/>
</dbReference>
<dbReference type="SMART" id="SM00530">
    <property type="entry name" value="HTH_XRE"/>
    <property type="match status" value="1"/>
</dbReference>
<sequence length="205" mass="22679">MQPNEMDWASWDRAMLKQIGSAVKSAREKSGLSQRALADAAGIDRGQIVNLESEGRTSELPRVGLLVRIAVALDVPPTSLLYPGVPDAPVELLPSVTAHAFEAVRWWAGEIEDEGAAWKIFHRSRELHSERRALAAASELLNKERFKDLNGLLDDESTQQVNLSTWLSDSSDAVKVAEKEEERAERRVRELTAEIRELGGVVDDA</sequence>
<reference evidence="3 4" key="1">
    <citation type="submission" date="2024-10" db="EMBL/GenBank/DDBJ databases">
        <authorList>
            <person name="Riesco R."/>
        </authorList>
    </citation>
    <scope>NUCLEOTIDE SEQUENCE [LARGE SCALE GENOMIC DNA]</scope>
    <source>
        <strain evidence="3 4">NCIMB 15449</strain>
    </source>
</reference>
<dbReference type="InterPro" id="IPR001387">
    <property type="entry name" value="Cro/C1-type_HTH"/>
</dbReference>
<keyword evidence="1" id="KW-0175">Coiled coil</keyword>
<evidence type="ECO:0000313" key="4">
    <source>
        <dbReference type="Proteomes" id="UP001609175"/>
    </source>
</evidence>
<dbReference type="EMBL" id="JBIMSO010000050">
    <property type="protein sequence ID" value="MFH5209032.1"/>
    <property type="molecule type" value="Genomic_DNA"/>
</dbReference>
<dbReference type="PROSITE" id="PS50943">
    <property type="entry name" value="HTH_CROC1"/>
    <property type="match status" value="1"/>
</dbReference>
<dbReference type="Proteomes" id="UP001609175">
    <property type="component" value="Unassembled WGS sequence"/>
</dbReference>
<dbReference type="Pfam" id="PF01381">
    <property type="entry name" value="HTH_3"/>
    <property type="match status" value="1"/>
</dbReference>
<dbReference type="RefSeq" id="WP_395114655.1">
    <property type="nucleotide sequence ID" value="NZ_JBIMSO010000050.1"/>
</dbReference>
<gene>
    <name evidence="3" type="ORF">ACHIPZ_12635</name>
</gene>
<comment type="caution">
    <text evidence="3">The sequence shown here is derived from an EMBL/GenBank/DDBJ whole genome shotgun (WGS) entry which is preliminary data.</text>
</comment>
<feature type="coiled-coil region" evidence="1">
    <location>
        <begin position="167"/>
        <end position="201"/>
    </location>
</feature>
<feature type="domain" description="HTH cro/C1-type" evidence="2">
    <location>
        <begin position="23"/>
        <end position="80"/>
    </location>
</feature>
<evidence type="ECO:0000259" key="2">
    <source>
        <dbReference type="PROSITE" id="PS50943"/>
    </source>
</evidence>
<dbReference type="Gene3D" id="1.10.260.40">
    <property type="entry name" value="lambda repressor-like DNA-binding domains"/>
    <property type="match status" value="1"/>
</dbReference>
<accession>A0ABW7JN21</accession>
<evidence type="ECO:0000256" key="1">
    <source>
        <dbReference type="SAM" id="Coils"/>
    </source>
</evidence>
<dbReference type="SUPFAM" id="SSF47413">
    <property type="entry name" value="lambda repressor-like DNA-binding domains"/>
    <property type="match status" value="1"/>
</dbReference>
<proteinExistence type="predicted"/>
<evidence type="ECO:0000313" key="3">
    <source>
        <dbReference type="EMBL" id="MFH5209032.1"/>
    </source>
</evidence>
<organism evidence="3 4">
    <name type="scientific">Antrihabitans spumae</name>
    <dbReference type="NCBI Taxonomy" id="3373370"/>
    <lineage>
        <taxon>Bacteria</taxon>
        <taxon>Bacillati</taxon>
        <taxon>Actinomycetota</taxon>
        <taxon>Actinomycetes</taxon>
        <taxon>Mycobacteriales</taxon>
        <taxon>Nocardiaceae</taxon>
        <taxon>Antrihabitans</taxon>
    </lineage>
</organism>